<organism evidence="1 2">
    <name type="scientific">Pyricularia oryzae</name>
    <name type="common">Rice blast fungus</name>
    <name type="synonym">Magnaporthe oryzae</name>
    <dbReference type="NCBI Taxonomy" id="318829"/>
    <lineage>
        <taxon>Eukaryota</taxon>
        <taxon>Fungi</taxon>
        <taxon>Dikarya</taxon>
        <taxon>Ascomycota</taxon>
        <taxon>Pezizomycotina</taxon>
        <taxon>Sordariomycetes</taxon>
        <taxon>Sordariomycetidae</taxon>
        <taxon>Magnaporthales</taxon>
        <taxon>Pyriculariaceae</taxon>
        <taxon>Pyricularia</taxon>
    </lineage>
</organism>
<reference evidence="1 2" key="1">
    <citation type="journal article" date="2019" name="Mol. Biol. Evol.">
        <title>Blast fungal genomes show frequent chromosomal changes, gene gains and losses, and effector gene turnover.</title>
        <authorList>
            <person name="Gomez Luciano L.B."/>
            <person name="Jason Tsai I."/>
            <person name="Chuma I."/>
            <person name="Tosa Y."/>
            <person name="Chen Y.H."/>
            <person name="Li J.Y."/>
            <person name="Li M.Y."/>
            <person name="Jade Lu M.Y."/>
            <person name="Nakayashiki H."/>
            <person name="Li W.H."/>
        </authorList>
    </citation>
    <scope>NUCLEOTIDE SEQUENCE [LARGE SCALE GENOMIC DNA]</scope>
    <source>
        <strain evidence="1">MZ5-1-6</strain>
    </source>
</reference>
<sequence>MFGRKTLSIYDFLHTNYLLYGACQNCVFSMFPQSLAVTEIAIKLLAIYNESLELYHTEHGTRL</sequence>
<dbReference type="Proteomes" id="UP000294847">
    <property type="component" value="Chromosome 5"/>
</dbReference>
<dbReference type="AlphaFoldDB" id="A0A4P7NKG0"/>
<proteinExistence type="predicted"/>
<evidence type="ECO:0000313" key="1">
    <source>
        <dbReference type="EMBL" id="QBZ62516.1"/>
    </source>
</evidence>
<protein>
    <submittedName>
        <fullName evidence="1">Uncharacterized protein</fullName>
    </submittedName>
</protein>
<gene>
    <name evidence="1" type="ORF">PoMZ_11398</name>
</gene>
<evidence type="ECO:0000313" key="2">
    <source>
        <dbReference type="Proteomes" id="UP000294847"/>
    </source>
</evidence>
<name>A0A4P7NKG0_PYROR</name>
<accession>A0A4P7NKG0</accession>
<dbReference type="EMBL" id="CP034208">
    <property type="protein sequence ID" value="QBZ62516.1"/>
    <property type="molecule type" value="Genomic_DNA"/>
</dbReference>